<dbReference type="PANTHER" id="PTHR43798:SF33">
    <property type="entry name" value="HYDROLASE, PUTATIVE (AFU_ORTHOLOGUE AFUA_2G14860)-RELATED"/>
    <property type="match status" value="1"/>
</dbReference>
<dbReference type="GO" id="GO:0047372">
    <property type="term" value="F:monoacylglycerol lipase activity"/>
    <property type="evidence" value="ECO:0007669"/>
    <property type="project" value="TreeGrafter"/>
</dbReference>
<dbReference type="InterPro" id="IPR000073">
    <property type="entry name" value="AB_hydrolase_1"/>
</dbReference>
<organism evidence="2 3">
    <name type="scientific">Aspergillus sydowii CBS 593.65</name>
    <dbReference type="NCBI Taxonomy" id="1036612"/>
    <lineage>
        <taxon>Eukaryota</taxon>
        <taxon>Fungi</taxon>
        <taxon>Dikarya</taxon>
        <taxon>Ascomycota</taxon>
        <taxon>Pezizomycotina</taxon>
        <taxon>Eurotiomycetes</taxon>
        <taxon>Eurotiomycetidae</taxon>
        <taxon>Eurotiales</taxon>
        <taxon>Aspergillaceae</taxon>
        <taxon>Aspergillus</taxon>
        <taxon>Aspergillus subgen. Nidulantes</taxon>
    </lineage>
</organism>
<dbReference type="GO" id="GO:0016020">
    <property type="term" value="C:membrane"/>
    <property type="evidence" value="ECO:0007669"/>
    <property type="project" value="TreeGrafter"/>
</dbReference>
<dbReference type="Gene3D" id="3.40.50.1820">
    <property type="entry name" value="alpha/beta hydrolase"/>
    <property type="match status" value="1"/>
</dbReference>
<dbReference type="VEuPathDB" id="FungiDB:ASPSYDRAFT_136547"/>
<evidence type="ECO:0000259" key="1">
    <source>
        <dbReference type="Pfam" id="PF00561"/>
    </source>
</evidence>
<dbReference type="SUPFAM" id="SSF53474">
    <property type="entry name" value="alpha/beta-Hydrolases"/>
    <property type="match status" value="1"/>
</dbReference>
<accession>A0A1L9T2R6</accession>
<name>A0A1L9T2R6_9EURO</name>
<proteinExistence type="predicted"/>
<dbReference type="PANTHER" id="PTHR43798">
    <property type="entry name" value="MONOACYLGLYCEROL LIPASE"/>
    <property type="match status" value="1"/>
</dbReference>
<dbReference type="InterPro" id="IPR029058">
    <property type="entry name" value="AB_hydrolase_fold"/>
</dbReference>
<dbReference type="Pfam" id="PF00561">
    <property type="entry name" value="Abhydrolase_1"/>
    <property type="match status" value="1"/>
</dbReference>
<dbReference type="RefSeq" id="XP_040697515.1">
    <property type="nucleotide sequence ID" value="XM_040840763.1"/>
</dbReference>
<keyword evidence="3" id="KW-1185">Reference proteome</keyword>
<dbReference type="Proteomes" id="UP000184356">
    <property type="component" value="Unassembled WGS sequence"/>
</dbReference>
<evidence type="ECO:0000313" key="3">
    <source>
        <dbReference type="Proteomes" id="UP000184356"/>
    </source>
</evidence>
<dbReference type="AlphaFoldDB" id="A0A1L9T2R6"/>
<feature type="domain" description="AB hydrolase-1" evidence="1">
    <location>
        <begin position="30"/>
        <end position="132"/>
    </location>
</feature>
<protein>
    <recommendedName>
        <fullName evidence="1">AB hydrolase-1 domain-containing protein</fullName>
    </recommendedName>
</protein>
<dbReference type="STRING" id="1036612.A0A1L9T2R6"/>
<gene>
    <name evidence="2" type="ORF">ASPSYDRAFT_136547</name>
</gene>
<dbReference type="InterPro" id="IPR050266">
    <property type="entry name" value="AB_hydrolase_sf"/>
</dbReference>
<dbReference type="EMBL" id="KV878596">
    <property type="protein sequence ID" value="OJJ53709.1"/>
    <property type="molecule type" value="Genomic_DNA"/>
</dbReference>
<dbReference type="OrthoDB" id="19657at2759"/>
<reference evidence="3" key="1">
    <citation type="journal article" date="2017" name="Genome Biol.">
        <title>Comparative genomics reveals high biological diversity and specific adaptations in the industrially and medically important fungal genus Aspergillus.</title>
        <authorList>
            <person name="de Vries R.P."/>
            <person name="Riley R."/>
            <person name="Wiebenga A."/>
            <person name="Aguilar-Osorio G."/>
            <person name="Amillis S."/>
            <person name="Uchima C.A."/>
            <person name="Anderluh G."/>
            <person name="Asadollahi M."/>
            <person name="Askin M."/>
            <person name="Barry K."/>
            <person name="Battaglia E."/>
            <person name="Bayram O."/>
            <person name="Benocci T."/>
            <person name="Braus-Stromeyer S.A."/>
            <person name="Caldana C."/>
            <person name="Canovas D."/>
            <person name="Cerqueira G.C."/>
            <person name="Chen F."/>
            <person name="Chen W."/>
            <person name="Choi C."/>
            <person name="Clum A."/>
            <person name="Dos Santos R.A."/>
            <person name="Damasio A.R."/>
            <person name="Diallinas G."/>
            <person name="Emri T."/>
            <person name="Fekete E."/>
            <person name="Flipphi M."/>
            <person name="Freyberg S."/>
            <person name="Gallo A."/>
            <person name="Gournas C."/>
            <person name="Habgood R."/>
            <person name="Hainaut M."/>
            <person name="Harispe M.L."/>
            <person name="Henrissat B."/>
            <person name="Hilden K.S."/>
            <person name="Hope R."/>
            <person name="Hossain A."/>
            <person name="Karabika E."/>
            <person name="Karaffa L."/>
            <person name="Karanyi Z."/>
            <person name="Krasevec N."/>
            <person name="Kuo A."/>
            <person name="Kusch H."/>
            <person name="LaButti K."/>
            <person name="Lagendijk E.L."/>
            <person name="Lapidus A."/>
            <person name="Levasseur A."/>
            <person name="Lindquist E."/>
            <person name="Lipzen A."/>
            <person name="Logrieco A.F."/>
            <person name="MacCabe A."/>
            <person name="Maekelae M.R."/>
            <person name="Malavazi I."/>
            <person name="Melin P."/>
            <person name="Meyer V."/>
            <person name="Mielnichuk N."/>
            <person name="Miskei M."/>
            <person name="Molnar A.P."/>
            <person name="Mule G."/>
            <person name="Ngan C.Y."/>
            <person name="Orejas M."/>
            <person name="Orosz E."/>
            <person name="Ouedraogo J.P."/>
            <person name="Overkamp K.M."/>
            <person name="Park H.-S."/>
            <person name="Perrone G."/>
            <person name="Piumi F."/>
            <person name="Punt P.J."/>
            <person name="Ram A.F."/>
            <person name="Ramon A."/>
            <person name="Rauscher S."/>
            <person name="Record E."/>
            <person name="Riano-Pachon D.M."/>
            <person name="Robert V."/>
            <person name="Roehrig J."/>
            <person name="Ruller R."/>
            <person name="Salamov A."/>
            <person name="Salih N.S."/>
            <person name="Samson R.A."/>
            <person name="Sandor E."/>
            <person name="Sanguinetti M."/>
            <person name="Schuetze T."/>
            <person name="Sepcic K."/>
            <person name="Shelest E."/>
            <person name="Sherlock G."/>
            <person name="Sophianopoulou V."/>
            <person name="Squina F.M."/>
            <person name="Sun H."/>
            <person name="Susca A."/>
            <person name="Todd R.B."/>
            <person name="Tsang A."/>
            <person name="Unkles S.E."/>
            <person name="van de Wiele N."/>
            <person name="van Rossen-Uffink D."/>
            <person name="Oliveira J.V."/>
            <person name="Vesth T.C."/>
            <person name="Visser J."/>
            <person name="Yu J.-H."/>
            <person name="Zhou M."/>
            <person name="Andersen M.R."/>
            <person name="Archer D.B."/>
            <person name="Baker S.E."/>
            <person name="Benoit I."/>
            <person name="Brakhage A.A."/>
            <person name="Braus G.H."/>
            <person name="Fischer R."/>
            <person name="Frisvad J.C."/>
            <person name="Goldman G.H."/>
            <person name="Houbraken J."/>
            <person name="Oakley B."/>
            <person name="Pocsi I."/>
            <person name="Scazzocchio C."/>
            <person name="Seiboth B."/>
            <person name="vanKuyk P.A."/>
            <person name="Wortman J."/>
            <person name="Dyer P.S."/>
            <person name="Grigoriev I.V."/>
        </authorList>
    </citation>
    <scope>NUCLEOTIDE SEQUENCE [LARGE SCALE GENOMIC DNA]</scope>
    <source>
        <strain evidence="3">CBS 593.65</strain>
    </source>
</reference>
<dbReference type="GO" id="GO:0046464">
    <property type="term" value="P:acylglycerol catabolic process"/>
    <property type="evidence" value="ECO:0007669"/>
    <property type="project" value="TreeGrafter"/>
</dbReference>
<evidence type="ECO:0000313" key="2">
    <source>
        <dbReference type="EMBL" id="OJJ53709.1"/>
    </source>
</evidence>
<dbReference type="GeneID" id="63756836"/>
<sequence length="301" mass="34079">MPNTETIRVPHLGGIDVAYQMPREYDSTKPTVVLVNSFITGSELFRPQYNDKRLTDNMNLLSIEPLGHGETRTSREYWTYWDSVEMNFQVLDILGIDKAFILGSSQGGWIAVMMALLRPDKILGIILLGTSLDSESARSRQLGCWDGPGLLCPFMKQWEVDPQTADFQLSDAFCDILISASFDKHSMTAEHDFWSAVIKMHYQGDEGFRRIRMATLNLLERESLHSRLSEVQCPVLWLQGAADAIYSIANAVEEIALFTRSPDARLEVVDGGTQLLNSTHPETVDKDLLEFVNRFKNDIVW</sequence>